<feature type="compositionally biased region" description="Polar residues" evidence="1">
    <location>
        <begin position="57"/>
        <end position="66"/>
    </location>
</feature>
<gene>
    <name evidence="3" type="ORF">AYI68_g8020</name>
</gene>
<organism evidence="3 4">
    <name type="scientific">Smittium mucronatum</name>
    <dbReference type="NCBI Taxonomy" id="133383"/>
    <lineage>
        <taxon>Eukaryota</taxon>
        <taxon>Fungi</taxon>
        <taxon>Fungi incertae sedis</taxon>
        <taxon>Zoopagomycota</taxon>
        <taxon>Kickxellomycotina</taxon>
        <taxon>Harpellomycetes</taxon>
        <taxon>Harpellales</taxon>
        <taxon>Legeriomycetaceae</taxon>
        <taxon>Smittium</taxon>
    </lineage>
</organism>
<evidence type="ECO:0000313" key="4">
    <source>
        <dbReference type="Proteomes" id="UP000187455"/>
    </source>
</evidence>
<keyword evidence="2" id="KW-0472">Membrane</keyword>
<accession>A0A1R0GM27</accession>
<keyword evidence="4" id="KW-1185">Reference proteome</keyword>
<evidence type="ECO:0008006" key="5">
    <source>
        <dbReference type="Google" id="ProtNLM"/>
    </source>
</evidence>
<feature type="transmembrane region" description="Helical" evidence="2">
    <location>
        <begin position="115"/>
        <end position="140"/>
    </location>
</feature>
<keyword evidence="2" id="KW-1133">Transmembrane helix</keyword>
<evidence type="ECO:0000256" key="2">
    <source>
        <dbReference type="SAM" id="Phobius"/>
    </source>
</evidence>
<evidence type="ECO:0000256" key="1">
    <source>
        <dbReference type="SAM" id="MobiDB-lite"/>
    </source>
</evidence>
<feature type="region of interest" description="Disordered" evidence="1">
    <location>
        <begin position="55"/>
        <end position="77"/>
    </location>
</feature>
<dbReference type="AlphaFoldDB" id="A0A1R0GM27"/>
<dbReference type="OrthoDB" id="5542428at2759"/>
<reference evidence="3 4" key="1">
    <citation type="journal article" date="2016" name="Mol. Biol. Evol.">
        <title>Genome-Wide Survey of Gut Fungi (Harpellales) Reveals the First Horizontally Transferred Ubiquitin Gene from a Mosquito Host.</title>
        <authorList>
            <person name="Wang Y."/>
            <person name="White M.M."/>
            <person name="Kvist S."/>
            <person name="Moncalvo J.M."/>
        </authorList>
    </citation>
    <scope>NUCLEOTIDE SEQUENCE [LARGE SCALE GENOMIC DNA]</scope>
    <source>
        <strain evidence="3 4">ALG-7-W6</strain>
    </source>
</reference>
<feature type="transmembrane region" description="Helical" evidence="2">
    <location>
        <begin position="146"/>
        <end position="169"/>
    </location>
</feature>
<dbReference type="EMBL" id="LSSL01007557">
    <property type="protein sequence ID" value="OLY77941.1"/>
    <property type="molecule type" value="Genomic_DNA"/>
</dbReference>
<proteinExistence type="predicted"/>
<feature type="transmembrane region" description="Helical" evidence="2">
    <location>
        <begin position="227"/>
        <end position="254"/>
    </location>
</feature>
<keyword evidence="2" id="KW-0812">Transmembrane</keyword>
<comment type="caution">
    <text evidence="3">The sequence shown here is derived from an EMBL/GenBank/DDBJ whole genome shotgun (WGS) entry which is preliminary data.</text>
</comment>
<dbReference type="Proteomes" id="UP000187455">
    <property type="component" value="Unassembled WGS sequence"/>
</dbReference>
<sequence length="288" mass="31842">MALYTSYKKTDLNSNVSSSECQYHNIPSQDPDSIQEASFISESPEIIKENEKLLPPSESNCHTSVANSSNEKENKSTNIVDVKPSSSDFPITPSLCDECLKKSSILGSFTDSSNWLAVLFQIVKFVISCTAFSIITALFVTSTVMITVLPIGLIFSWICSTLARSFIAVEIKLFSMIKSQVDNCTKCRVSPSMVAIIPDPVVKGDVKEGFLSSLYAPLKDPYTWLSIIYIISINPIMSLIGFLLSLIGLVIGLVNSPILPFVFKTIKEYSAFQRDFAIQFLGIEEREI</sequence>
<protein>
    <recommendedName>
        <fullName evidence="5">Sensor domain-containing protein</fullName>
    </recommendedName>
</protein>
<name>A0A1R0GM27_9FUNG</name>
<evidence type="ECO:0000313" key="3">
    <source>
        <dbReference type="EMBL" id="OLY77941.1"/>
    </source>
</evidence>